<dbReference type="CDD" id="cd11648">
    <property type="entry name" value="RsmI"/>
    <property type="match status" value="1"/>
</dbReference>
<dbReference type="EC" id="2.1.1.198" evidence="6"/>
<evidence type="ECO:0000313" key="9">
    <source>
        <dbReference type="EMBL" id="MFH8550062.1"/>
    </source>
</evidence>
<dbReference type="PANTHER" id="PTHR46111:SF1">
    <property type="entry name" value="RIBOSOMAL RNA SMALL SUBUNIT METHYLTRANSFERASE I"/>
    <property type="match status" value="1"/>
</dbReference>
<evidence type="ECO:0000256" key="6">
    <source>
        <dbReference type="HAMAP-Rule" id="MF_01877"/>
    </source>
</evidence>
<evidence type="ECO:0000313" key="10">
    <source>
        <dbReference type="Proteomes" id="UP001610818"/>
    </source>
</evidence>
<evidence type="ECO:0000256" key="2">
    <source>
        <dbReference type="ARBA" id="ARBA00022552"/>
    </source>
</evidence>
<proteinExistence type="inferred from homology"/>
<dbReference type="Pfam" id="PF00590">
    <property type="entry name" value="TP_methylase"/>
    <property type="match status" value="1"/>
</dbReference>
<dbReference type="NCBIfam" id="TIGR00096">
    <property type="entry name" value="16S rRNA (cytidine(1402)-2'-O)-methyltransferase"/>
    <property type="match status" value="1"/>
</dbReference>
<dbReference type="PANTHER" id="PTHR46111">
    <property type="entry name" value="RIBOSOMAL RNA SMALL SUBUNIT METHYLTRANSFERASE I"/>
    <property type="match status" value="1"/>
</dbReference>
<comment type="similarity">
    <text evidence="6">Belongs to the methyltransferase superfamily. RsmI family.</text>
</comment>
<evidence type="ECO:0000256" key="5">
    <source>
        <dbReference type="ARBA" id="ARBA00022691"/>
    </source>
</evidence>
<evidence type="ECO:0000256" key="3">
    <source>
        <dbReference type="ARBA" id="ARBA00022603"/>
    </source>
</evidence>
<dbReference type="InterPro" id="IPR000878">
    <property type="entry name" value="4pyrrol_Mease"/>
</dbReference>
<evidence type="ECO:0000256" key="7">
    <source>
        <dbReference type="SAM" id="MobiDB-lite"/>
    </source>
</evidence>
<keyword evidence="10" id="KW-1185">Reference proteome</keyword>
<dbReference type="HAMAP" id="MF_01877">
    <property type="entry name" value="16SrRNA_methyltr_I"/>
    <property type="match status" value="1"/>
</dbReference>
<accession>A0ABW7QYH8</accession>
<dbReference type="Proteomes" id="UP001610818">
    <property type="component" value="Unassembled WGS sequence"/>
</dbReference>
<feature type="region of interest" description="Disordered" evidence="7">
    <location>
        <begin position="1"/>
        <end position="22"/>
    </location>
</feature>
<dbReference type="InterPro" id="IPR014776">
    <property type="entry name" value="4pyrrole_Mease_sub2"/>
</dbReference>
<dbReference type="GO" id="GO:0032259">
    <property type="term" value="P:methylation"/>
    <property type="evidence" value="ECO:0007669"/>
    <property type="project" value="UniProtKB-KW"/>
</dbReference>
<feature type="domain" description="Tetrapyrrole methylase" evidence="8">
    <location>
        <begin position="20"/>
        <end position="223"/>
    </location>
</feature>
<keyword evidence="3 6" id="KW-0489">Methyltransferase</keyword>
<dbReference type="RefSeq" id="WP_397716406.1">
    <property type="nucleotide sequence ID" value="NZ_JBIRGN010000007.1"/>
</dbReference>
<keyword evidence="5 6" id="KW-0949">S-adenosyl-L-methionine</keyword>
<reference evidence="9 10" key="1">
    <citation type="submission" date="2024-10" db="EMBL/GenBank/DDBJ databases">
        <title>The Natural Products Discovery Center: Release of the First 8490 Sequenced Strains for Exploring Actinobacteria Biosynthetic Diversity.</title>
        <authorList>
            <person name="Kalkreuter E."/>
            <person name="Kautsar S.A."/>
            <person name="Yang D."/>
            <person name="Bader C.D."/>
            <person name="Teijaro C.N."/>
            <person name="Fluegel L."/>
            <person name="Davis C.M."/>
            <person name="Simpson J.R."/>
            <person name="Lauterbach L."/>
            <person name="Steele A.D."/>
            <person name="Gui C."/>
            <person name="Meng S."/>
            <person name="Li G."/>
            <person name="Viehrig K."/>
            <person name="Ye F."/>
            <person name="Su P."/>
            <person name="Kiefer A.F."/>
            <person name="Nichols A."/>
            <person name="Cepeda A.J."/>
            <person name="Yan W."/>
            <person name="Fan B."/>
            <person name="Jiang Y."/>
            <person name="Adhikari A."/>
            <person name="Zheng C.-J."/>
            <person name="Schuster L."/>
            <person name="Cowan T.M."/>
            <person name="Smanski M.J."/>
            <person name="Chevrette M.G."/>
            <person name="De Carvalho L.P.S."/>
            <person name="Shen B."/>
        </authorList>
    </citation>
    <scope>NUCLEOTIDE SEQUENCE [LARGE SCALE GENOMIC DNA]</scope>
    <source>
        <strain evidence="9 10">NPDC017990</strain>
    </source>
</reference>
<dbReference type="InterPro" id="IPR035996">
    <property type="entry name" value="4pyrrol_Methylase_sf"/>
</dbReference>
<dbReference type="GO" id="GO:0008168">
    <property type="term" value="F:methyltransferase activity"/>
    <property type="evidence" value="ECO:0007669"/>
    <property type="project" value="UniProtKB-KW"/>
</dbReference>
<dbReference type="Gene3D" id="3.40.1010.10">
    <property type="entry name" value="Cobalt-precorrin-4 Transmethylase, Domain 1"/>
    <property type="match status" value="1"/>
</dbReference>
<gene>
    <name evidence="6 9" type="primary">rsmI</name>
    <name evidence="9" type="ORF">ACH4F9_34165</name>
</gene>
<dbReference type="EMBL" id="JBIRGQ010000007">
    <property type="protein sequence ID" value="MFH8550062.1"/>
    <property type="molecule type" value="Genomic_DNA"/>
</dbReference>
<protein>
    <recommendedName>
        <fullName evidence="6">Ribosomal RNA small subunit methyltransferase I</fullName>
        <ecNumber evidence="6">2.1.1.198</ecNumber>
    </recommendedName>
    <alternativeName>
        <fullName evidence="6">16S rRNA 2'-O-ribose C1402 methyltransferase</fullName>
    </alternativeName>
    <alternativeName>
        <fullName evidence="6">rRNA (cytidine-2'-O-)-methyltransferase RsmI</fullName>
    </alternativeName>
</protein>
<keyword evidence="4 6" id="KW-0808">Transferase</keyword>
<dbReference type="SUPFAM" id="SSF53790">
    <property type="entry name" value="Tetrapyrrole methylase"/>
    <property type="match status" value="1"/>
</dbReference>
<name>A0ABW7QYH8_9ACTN</name>
<evidence type="ECO:0000256" key="1">
    <source>
        <dbReference type="ARBA" id="ARBA00022490"/>
    </source>
</evidence>
<comment type="caution">
    <text evidence="9">The sequence shown here is derived from an EMBL/GenBank/DDBJ whole genome shotgun (WGS) entry which is preliminary data.</text>
</comment>
<dbReference type="Gene3D" id="3.30.950.10">
    <property type="entry name" value="Methyltransferase, Cobalt-precorrin-4 Transmethylase, Domain 2"/>
    <property type="match status" value="1"/>
</dbReference>
<comment type="subcellular location">
    <subcellularLocation>
        <location evidence="6">Cytoplasm</location>
    </subcellularLocation>
</comment>
<comment type="catalytic activity">
    <reaction evidence="6">
        <text>cytidine(1402) in 16S rRNA + S-adenosyl-L-methionine = 2'-O-methylcytidine(1402) in 16S rRNA + S-adenosyl-L-homocysteine + H(+)</text>
        <dbReference type="Rhea" id="RHEA:42924"/>
        <dbReference type="Rhea" id="RHEA-COMP:10285"/>
        <dbReference type="Rhea" id="RHEA-COMP:10286"/>
        <dbReference type="ChEBI" id="CHEBI:15378"/>
        <dbReference type="ChEBI" id="CHEBI:57856"/>
        <dbReference type="ChEBI" id="CHEBI:59789"/>
        <dbReference type="ChEBI" id="CHEBI:74495"/>
        <dbReference type="ChEBI" id="CHEBI:82748"/>
        <dbReference type="EC" id="2.1.1.198"/>
    </reaction>
</comment>
<evidence type="ECO:0000259" key="8">
    <source>
        <dbReference type="Pfam" id="PF00590"/>
    </source>
</evidence>
<dbReference type="InterPro" id="IPR008189">
    <property type="entry name" value="rRNA_ssu_MeTfrase_I"/>
</dbReference>
<comment type="function">
    <text evidence="6">Catalyzes the 2'-O-methylation of the ribose of cytidine 1402 (C1402) in 16S rRNA.</text>
</comment>
<organism evidence="9 10">
    <name type="scientific">Streptomyces longisporoflavus</name>
    <dbReference type="NCBI Taxonomy" id="28044"/>
    <lineage>
        <taxon>Bacteria</taxon>
        <taxon>Bacillati</taxon>
        <taxon>Actinomycetota</taxon>
        <taxon>Actinomycetes</taxon>
        <taxon>Kitasatosporales</taxon>
        <taxon>Streptomycetaceae</taxon>
        <taxon>Streptomyces</taxon>
    </lineage>
</organism>
<keyword evidence="1 6" id="KW-0963">Cytoplasm</keyword>
<dbReference type="InterPro" id="IPR014777">
    <property type="entry name" value="4pyrrole_Mease_sub1"/>
</dbReference>
<keyword evidence="2 6" id="KW-0698">rRNA processing</keyword>
<dbReference type="PIRSF" id="PIRSF005917">
    <property type="entry name" value="MTase_YraL"/>
    <property type="match status" value="1"/>
</dbReference>
<evidence type="ECO:0000256" key="4">
    <source>
        <dbReference type="ARBA" id="ARBA00022679"/>
    </source>
</evidence>
<sequence>MTGSADSPGNPSPGNPPAGTLVLAGTPIGDVADAPPRLAAELESADVVAAEDTRRLRRLTQALGVQVGGRVVSYFEGNESARTPDLVEALVGGARVLLVTDAGMPSVSDPGYRLVAAAVEKDIRVTAVPGPSAVLTALALSGLPVDRFCFEGFLPRKAGERLSRLREVAGDRRTLVYFEAPHRIDDTLAAMAEAFGEERRAAVCRELTKTYEEVKRGSLKELAEWAADGVRGEITVVVEGAPEKNPAELDPDELVRRVRVREEAGERRKEAIAAVAAEAGLPKRDVFDAVVAAKNAARSAPSEGKGLS</sequence>